<dbReference type="EMBL" id="QOKW01000019">
    <property type="protein sequence ID" value="KAA0678062.1"/>
    <property type="molecule type" value="Genomic_DNA"/>
</dbReference>
<dbReference type="RefSeq" id="WP_149470795.1">
    <property type="nucleotide sequence ID" value="NZ_QOKW01000019.1"/>
</dbReference>
<protein>
    <recommendedName>
        <fullName evidence="4">Catalase</fullName>
    </recommendedName>
</protein>
<dbReference type="AlphaFoldDB" id="A0A9W7KSU5"/>
<feature type="compositionally biased region" description="Low complexity" evidence="1">
    <location>
        <begin position="134"/>
        <end position="146"/>
    </location>
</feature>
<comment type="caution">
    <text evidence="2">The sequence shown here is derived from an EMBL/GenBank/DDBJ whole genome shotgun (WGS) entry which is preliminary data.</text>
</comment>
<evidence type="ECO:0000313" key="2">
    <source>
        <dbReference type="EMBL" id="KAA0678062.1"/>
    </source>
</evidence>
<dbReference type="Proteomes" id="UP000480854">
    <property type="component" value="Unassembled WGS sequence"/>
</dbReference>
<feature type="compositionally biased region" description="Gly residues" evidence="1">
    <location>
        <begin position="158"/>
        <end position="172"/>
    </location>
</feature>
<evidence type="ECO:0000313" key="3">
    <source>
        <dbReference type="Proteomes" id="UP000480854"/>
    </source>
</evidence>
<feature type="region of interest" description="Disordered" evidence="1">
    <location>
        <begin position="1"/>
        <end position="180"/>
    </location>
</feature>
<feature type="compositionally biased region" description="Low complexity" evidence="1">
    <location>
        <begin position="66"/>
        <end position="77"/>
    </location>
</feature>
<feature type="compositionally biased region" description="Basic and acidic residues" evidence="1">
    <location>
        <begin position="37"/>
        <end position="65"/>
    </location>
</feature>
<accession>A0A9W7KSU5</accession>
<gene>
    <name evidence="2" type="ORF">DS843_20985</name>
</gene>
<evidence type="ECO:0008006" key="4">
    <source>
        <dbReference type="Google" id="ProtNLM"/>
    </source>
</evidence>
<feature type="compositionally biased region" description="Basic and acidic residues" evidence="1">
    <location>
        <begin position="101"/>
        <end position="115"/>
    </location>
</feature>
<evidence type="ECO:0000256" key="1">
    <source>
        <dbReference type="SAM" id="MobiDB-lite"/>
    </source>
</evidence>
<proteinExistence type="predicted"/>
<dbReference type="OrthoDB" id="9812722at2"/>
<dbReference type="InterPro" id="IPR021973">
    <property type="entry name" value="SprA-related"/>
</dbReference>
<sequence>MVAGVSSTGVHGLPPLRTGLSVRARSRDSDQQASDDPSNRLTEDQQRQVQELKRIDASVRQHEAAHQAAGGPHAGGASFTFTRGPDGKNYATAGEVQVDVSAERDPESTIRKMETVKAAALAPSDPSSQDLRVAQQADAAKMQAQQESRRKGSQQGASGSGSAGGQDGGQDHGSGSDTAAPALAARGAAAYAAAFGIGRRTGTAGFMV</sequence>
<reference evidence="2 3" key="1">
    <citation type="submission" date="2018-07" db="EMBL/GenBank/DDBJ databases">
        <title>Genome sequence of Azospirillum sp. ATCC 49961.</title>
        <authorList>
            <person name="Sant'Anna F.H."/>
            <person name="Baldani J.I."/>
            <person name="Zilli J.E."/>
            <person name="Reis V.M."/>
            <person name="Hartmann A."/>
            <person name="Cruz L."/>
            <person name="de Souza E.M."/>
            <person name="de Oliveira Pedrosa F."/>
            <person name="Passaglia L.M.P."/>
        </authorList>
    </citation>
    <scope>NUCLEOTIDE SEQUENCE [LARGE SCALE GENOMIC DNA]</scope>
    <source>
        <strain evidence="2 3">ATCC 49961</strain>
    </source>
</reference>
<keyword evidence="3" id="KW-1185">Reference proteome</keyword>
<name>A0A9W7KSU5_9PROT</name>
<organism evidence="2 3">
    <name type="scientific">Roseomonas genomospecies 6</name>
    <dbReference type="NCBI Taxonomy" id="214106"/>
    <lineage>
        <taxon>Bacteria</taxon>
        <taxon>Pseudomonadati</taxon>
        <taxon>Pseudomonadota</taxon>
        <taxon>Alphaproteobacteria</taxon>
        <taxon>Acetobacterales</taxon>
        <taxon>Roseomonadaceae</taxon>
        <taxon>Roseomonas</taxon>
    </lineage>
</organism>
<dbReference type="Pfam" id="PF12118">
    <property type="entry name" value="SprA-related"/>
    <property type="match status" value="1"/>
</dbReference>